<protein>
    <submittedName>
        <fullName evidence="1">Uncharacterized protein</fullName>
    </submittedName>
</protein>
<reference evidence="1 2" key="1">
    <citation type="submission" date="2023-09" db="EMBL/GenBank/DDBJ databases">
        <authorList>
            <person name="Wang M."/>
        </authorList>
    </citation>
    <scope>NUCLEOTIDE SEQUENCE [LARGE SCALE GENOMIC DNA]</scope>
    <source>
        <strain evidence="1">GT-2023</strain>
        <tissue evidence="1">Liver</tissue>
    </source>
</reference>
<proteinExistence type="predicted"/>
<dbReference type="Proteomes" id="UP001558613">
    <property type="component" value="Unassembled WGS sequence"/>
</dbReference>
<dbReference type="EMBL" id="JAYMGO010000019">
    <property type="protein sequence ID" value="KAL1255603.1"/>
    <property type="molecule type" value="Genomic_DNA"/>
</dbReference>
<keyword evidence="2" id="KW-1185">Reference proteome</keyword>
<name>A0ABR3LW04_9TELE</name>
<accession>A0ABR3LW04</accession>
<sequence length="96" mass="10948">MDNTVNTIRSNYCCYGTGVNGCCFSRYITMAASLHTTLESQRQAAEALITLTANAQIQRAQYRVPNQFIILYLSQSLKRDFDIVKSLFWAFSFSCR</sequence>
<evidence type="ECO:0000313" key="2">
    <source>
        <dbReference type="Proteomes" id="UP001558613"/>
    </source>
</evidence>
<organism evidence="1 2">
    <name type="scientific">Cirrhinus molitorella</name>
    <name type="common">mud carp</name>
    <dbReference type="NCBI Taxonomy" id="172907"/>
    <lineage>
        <taxon>Eukaryota</taxon>
        <taxon>Metazoa</taxon>
        <taxon>Chordata</taxon>
        <taxon>Craniata</taxon>
        <taxon>Vertebrata</taxon>
        <taxon>Euteleostomi</taxon>
        <taxon>Actinopterygii</taxon>
        <taxon>Neopterygii</taxon>
        <taxon>Teleostei</taxon>
        <taxon>Ostariophysi</taxon>
        <taxon>Cypriniformes</taxon>
        <taxon>Cyprinidae</taxon>
        <taxon>Labeoninae</taxon>
        <taxon>Labeonini</taxon>
        <taxon>Cirrhinus</taxon>
    </lineage>
</organism>
<comment type="caution">
    <text evidence="1">The sequence shown here is derived from an EMBL/GenBank/DDBJ whole genome shotgun (WGS) entry which is preliminary data.</text>
</comment>
<evidence type="ECO:0000313" key="1">
    <source>
        <dbReference type="EMBL" id="KAL1255603.1"/>
    </source>
</evidence>
<gene>
    <name evidence="1" type="ORF">QQF64_013664</name>
</gene>